<evidence type="ECO:0008006" key="3">
    <source>
        <dbReference type="Google" id="ProtNLM"/>
    </source>
</evidence>
<organism evidence="1 2">
    <name type="scientific">Solanum pinnatisectum</name>
    <name type="common">tansyleaf nightshade</name>
    <dbReference type="NCBI Taxonomy" id="50273"/>
    <lineage>
        <taxon>Eukaryota</taxon>
        <taxon>Viridiplantae</taxon>
        <taxon>Streptophyta</taxon>
        <taxon>Embryophyta</taxon>
        <taxon>Tracheophyta</taxon>
        <taxon>Spermatophyta</taxon>
        <taxon>Magnoliopsida</taxon>
        <taxon>eudicotyledons</taxon>
        <taxon>Gunneridae</taxon>
        <taxon>Pentapetalae</taxon>
        <taxon>asterids</taxon>
        <taxon>lamiids</taxon>
        <taxon>Solanales</taxon>
        <taxon>Solanaceae</taxon>
        <taxon>Solanoideae</taxon>
        <taxon>Solaneae</taxon>
        <taxon>Solanum</taxon>
    </lineage>
</organism>
<name>A0AAV9LQ13_9SOLN</name>
<reference evidence="1 2" key="1">
    <citation type="submission" date="2023-10" db="EMBL/GenBank/DDBJ databases">
        <title>Genome-Wide Identification Analysis in wild type Solanum Pinnatisectum Reveals Some Genes Defensing Phytophthora Infestans.</title>
        <authorList>
            <person name="Sun C."/>
        </authorList>
    </citation>
    <scope>NUCLEOTIDE SEQUENCE [LARGE SCALE GENOMIC DNA]</scope>
    <source>
        <strain evidence="1">LQN</strain>
        <tissue evidence="1">Leaf</tissue>
    </source>
</reference>
<sequence length="49" mass="5529">MSRVLEMLESEVEVLEVPPQPIQSQPIVHLIIGSCMTFLSDPMGILWSF</sequence>
<protein>
    <recommendedName>
        <fullName evidence="3">S-locus receptor kinase C-terminal domain-containing protein</fullName>
    </recommendedName>
</protein>
<dbReference type="PROSITE" id="PS51257">
    <property type="entry name" value="PROKAR_LIPOPROTEIN"/>
    <property type="match status" value="1"/>
</dbReference>
<evidence type="ECO:0000313" key="1">
    <source>
        <dbReference type="EMBL" id="KAK4726885.1"/>
    </source>
</evidence>
<accession>A0AAV9LQ13</accession>
<dbReference type="Proteomes" id="UP001311915">
    <property type="component" value="Unassembled WGS sequence"/>
</dbReference>
<gene>
    <name evidence="1" type="ORF">R3W88_031802</name>
</gene>
<proteinExistence type="predicted"/>
<dbReference type="AlphaFoldDB" id="A0AAV9LQ13"/>
<comment type="caution">
    <text evidence="1">The sequence shown here is derived from an EMBL/GenBank/DDBJ whole genome shotgun (WGS) entry which is preliminary data.</text>
</comment>
<evidence type="ECO:0000313" key="2">
    <source>
        <dbReference type="Proteomes" id="UP001311915"/>
    </source>
</evidence>
<keyword evidence="2" id="KW-1185">Reference proteome</keyword>
<dbReference type="EMBL" id="JAWPEI010000005">
    <property type="protein sequence ID" value="KAK4726885.1"/>
    <property type="molecule type" value="Genomic_DNA"/>
</dbReference>